<name>W6QID8_PENRF</name>
<feature type="region of interest" description="Disordered" evidence="1">
    <location>
        <begin position="37"/>
        <end position="56"/>
    </location>
</feature>
<dbReference type="Proteomes" id="UP000030686">
    <property type="component" value="Unassembled WGS sequence"/>
</dbReference>
<feature type="region of interest" description="Disordered" evidence="1">
    <location>
        <begin position="1"/>
        <end position="26"/>
    </location>
</feature>
<dbReference type="EMBL" id="HG792015">
    <property type="protein sequence ID" value="CDM29342.1"/>
    <property type="molecule type" value="Genomic_DNA"/>
</dbReference>
<reference evidence="2" key="1">
    <citation type="journal article" date="2014" name="Nat. Commun.">
        <title>Multiple recent horizontal transfers of a large genomic region in cheese making fungi.</title>
        <authorList>
            <person name="Cheeseman K."/>
            <person name="Ropars J."/>
            <person name="Renault P."/>
            <person name="Dupont J."/>
            <person name="Gouzy J."/>
            <person name="Branca A."/>
            <person name="Abraham A.L."/>
            <person name="Ceppi M."/>
            <person name="Conseiller E."/>
            <person name="Debuchy R."/>
            <person name="Malagnac F."/>
            <person name="Goarin A."/>
            <person name="Silar P."/>
            <person name="Lacoste S."/>
            <person name="Sallet E."/>
            <person name="Bensimon A."/>
            <person name="Giraud T."/>
            <person name="Brygoo Y."/>
        </authorList>
    </citation>
    <scope>NUCLEOTIDE SEQUENCE [LARGE SCALE GENOMIC DNA]</scope>
    <source>
        <strain evidence="2">FM164</strain>
    </source>
</reference>
<organism evidence="2 3">
    <name type="scientific">Penicillium roqueforti (strain FM164)</name>
    <dbReference type="NCBI Taxonomy" id="1365484"/>
    <lineage>
        <taxon>Eukaryota</taxon>
        <taxon>Fungi</taxon>
        <taxon>Dikarya</taxon>
        <taxon>Ascomycota</taxon>
        <taxon>Pezizomycotina</taxon>
        <taxon>Eurotiomycetes</taxon>
        <taxon>Eurotiomycetidae</taxon>
        <taxon>Eurotiales</taxon>
        <taxon>Aspergillaceae</taxon>
        <taxon>Penicillium</taxon>
    </lineage>
</organism>
<gene>
    <name evidence="2" type="ORF">PROQFM164_S01g003154</name>
</gene>
<proteinExistence type="predicted"/>
<evidence type="ECO:0000256" key="1">
    <source>
        <dbReference type="SAM" id="MobiDB-lite"/>
    </source>
</evidence>
<accession>W6QID8</accession>
<evidence type="ECO:0000313" key="2">
    <source>
        <dbReference type="EMBL" id="CDM29342.1"/>
    </source>
</evidence>
<dbReference type="AlphaFoldDB" id="W6QID8"/>
<evidence type="ECO:0000313" key="3">
    <source>
        <dbReference type="Proteomes" id="UP000030686"/>
    </source>
</evidence>
<feature type="compositionally biased region" description="Basic and acidic residues" evidence="1">
    <location>
        <begin position="47"/>
        <end position="56"/>
    </location>
</feature>
<keyword evidence="3" id="KW-1185">Reference proteome</keyword>
<feature type="compositionally biased region" description="Polar residues" evidence="1">
    <location>
        <begin position="1"/>
        <end position="21"/>
    </location>
</feature>
<sequence length="56" mass="6229">MRPQLYDSSRQSLDNVSTLPSGNVKKCWKSHRSNLKKKMGVATVPPDESRGTKGLN</sequence>
<protein>
    <submittedName>
        <fullName evidence="2">Genomic scaffold, ProqFM164S01</fullName>
    </submittedName>
</protein>